<feature type="repeat" description="ANK" evidence="5">
    <location>
        <begin position="592"/>
        <end position="624"/>
    </location>
</feature>
<keyword evidence="4" id="KW-0539">Nucleus</keyword>
<dbReference type="Proteomes" id="UP000019118">
    <property type="component" value="Unassembled WGS sequence"/>
</dbReference>
<dbReference type="PANTHER" id="PTHR46358">
    <property type="entry name" value="TONSOKU-LIKE PROTEIN"/>
    <property type="match status" value="1"/>
</dbReference>
<dbReference type="PROSITE" id="PS51257">
    <property type="entry name" value="PROKAR_LIPOPROTEIN"/>
    <property type="match status" value="1"/>
</dbReference>
<name>A0AAR5PG44_DENPD</name>
<feature type="repeat" description="ANK" evidence="5">
    <location>
        <begin position="523"/>
        <end position="555"/>
    </location>
</feature>
<dbReference type="InterPro" id="IPR032675">
    <property type="entry name" value="LRR_dom_sf"/>
</dbReference>
<dbReference type="Gene3D" id="3.80.10.10">
    <property type="entry name" value="Ribonuclease Inhibitor"/>
    <property type="match status" value="1"/>
</dbReference>
<dbReference type="KEGG" id="dpa:109537657"/>
<keyword evidence="5" id="KW-0040">ANK repeat</keyword>
<dbReference type="PRINTS" id="PR01415">
    <property type="entry name" value="ANKYRIN"/>
</dbReference>
<dbReference type="PROSITE" id="PS50297">
    <property type="entry name" value="ANK_REP_REGION"/>
    <property type="match status" value="2"/>
</dbReference>
<evidence type="ECO:0000256" key="4">
    <source>
        <dbReference type="ARBA" id="ARBA00023242"/>
    </source>
</evidence>
<dbReference type="GO" id="GO:0000724">
    <property type="term" value="P:double-strand break repair via homologous recombination"/>
    <property type="evidence" value="ECO:0007669"/>
    <property type="project" value="TreeGrafter"/>
</dbReference>
<evidence type="ECO:0000256" key="7">
    <source>
        <dbReference type="SAM" id="MobiDB-lite"/>
    </source>
</evidence>
<dbReference type="InterPro" id="IPR011990">
    <property type="entry name" value="TPR-like_helical_dom_sf"/>
</dbReference>
<dbReference type="PROSITE" id="PS50088">
    <property type="entry name" value="ANK_REPEAT"/>
    <property type="match status" value="3"/>
</dbReference>
<dbReference type="SMART" id="SM00248">
    <property type="entry name" value="ANK"/>
    <property type="match status" value="3"/>
</dbReference>
<evidence type="ECO:0000256" key="6">
    <source>
        <dbReference type="SAM" id="Coils"/>
    </source>
</evidence>
<dbReference type="SMART" id="SM00367">
    <property type="entry name" value="LRR_CC"/>
    <property type="match status" value="3"/>
</dbReference>
<comment type="subcellular location">
    <subcellularLocation>
        <location evidence="1">Nucleus</location>
    </subcellularLocation>
</comment>
<dbReference type="Pfam" id="PF12796">
    <property type="entry name" value="Ank_2"/>
    <property type="match status" value="1"/>
</dbReference>
<evidence type="ECO:0000313" key="8">
    <source>
        <dbReference type="EnsemblMetazoa" id="XP_019760024.1"/>
    </source>
</evidence>
<organism evidence="8 9">
    <name type="scientific">Dendroctonus ponderosae</name>
    <name type="common">Mountain pine beetle</name>
    <dbReference type="NCBI Taxonomy" id="77166"/>
    <lineage>
        <taxon>Eukaryota</taxon>
        <taxon>Metazoa</taxon>
        <taxon>Ecdysozoa</taxon>
        <taxon>Arthropoda</taxon>
        <taxon>Hexapoda</taxon>
        <taxon>Insecta</taxon>
        <taxon>Pterygota</taxon>
        <taxon>Neoptera</taxon>
        <taxon>Endopterygota</taxon>
        <taxon>Coleoptera</taxon>
        <taxon>Polyphaga</taxon>
        <taxon>Cucujiformia</taxon>
        <taxon>Curculionidae</taxon>
        <taxon>Scolytinae</taxon>
        <taxon>Dendroctonus</taxon>
    </lineage>
</organism>
<dbReference type="SMART" id="SM00028">
    <property type="entry name" value="TPR"/>
    <property type="match status" value="6"/>
</dbReference>
<feature type="coiled-coil region" evidence="6">
    <location>
        <begin position="443"/>
        <end position="470"/>
    </location>
</feature>
<dbReference type="Gene3D" id="1.25.40.10">
    <property type="entry name" value="Tetratricopeptide repeat domain"/>
    <property type="match status" value="3"/>
</dbReference>
<accession>A0AAR5PG44</accession>
<dbReference type="Pfam" id="PF00023">
    <property type="entry name" value="Ank"/>
    <property type="match status" value="1"/>
</dbReference>
<dbReference type="EnsemblMetazoa" id="XM_019904465.1">
    <property type="protein sequence ID" value="XP_019760024.1"/>
    <property type="gene ID" value="LOC109537657"/>
</dbReference>
<dbReference type="GO" id="GO:0043596">
    <property type="term" value="C:nuclear replication fork"/>
    <property type="evidence" value="ECO:0007669"/>
    <property type="project" value="TreeGrafter"/>
</dbReference>
<evidence type="ECO:0000256" key="2">
    <source>
        <dbReference type="ARBA" id="ARBA00022614"/>
    </source>
</evidence>
<feature type="region of interest" description="Disordered" evidence="7">
    <location>
        <begin position="491"/>
        <end position="514"/>
    </location>
</feature>
<keyword evidence="2" id="KW-0433">Leucine-rich repeat</keyword>
<feature type="repeat" description="ANK" evidence="5">
    <location>
        <begin position="556"/>
        <end position="588"/>
    </location>
</feature>
<reference evidence="9" key="1">
    <citation type="journal article" date="2013" name="Genome Biol.">
        <title>Draft genome of the mountain pine beetle, Dendroctonus ponderosae Hopkins, a major forest pest.</title>
        <authorList>
            <person name="Keeling C.I."/>
            <person name="Yuen M.M."/>
            <person name="Liao N.Y."/>
            <person name="Docking T.R."/>
            <person name="Chan S.K."/>
            <person name="Taylor G.A."/>
            <person name="Palmquist D.L."/>
            <person name="Jackman S.D."/>
            <person name="Nguyen A."/>
            <person name="Li M."/>
            <person name="Henderson H."/>
            <person name="Janes J.K."/>
            <person name="Zhao Y."/>
            <person name="Pandoh P."/>
            <person name="Moore R."/>
            <person name="Sperling F.A."/>
            <person name="Huber D.P."/>
            <person name="Birol I."/>
            <person name="Jones S.J."/>
            <person name="Bohlmann J."/>
        </authorList>
    </citation>
    <scope>NUCLEOTIDE SEQUENCE</scope>
</reference>
<evidence type="ECO:0008006" key="10">
    <source>
        <dbReference type="Google" id="ProtNLM"/>
    </source>
</evidence>
<dbReference type="InterPro" id="IPR036770">
    <property type="entry name" value="Ankyrin_rpt-contain_sf"/>
</dbReference>
<protein>
    <recommendedName>
        <fullName evidence="10">Tonsoku-like protein</fullName>
    </recommendedName>
</protein>
<dbReference type="Gene3D" id="1.25.40.20">
    <property type="entry name" value="Ankyrin repeat-containing domain"/>
    <property type="match status" value="1"/>
</dbReference>
<evidence type="ECO:0000256" key="3">
    <source>
        <dbReference type="ARBA" id="ARBA00022737"/>
    </source>
</evidence>
<dbReference type="InterPro" id="IPR002110">
    <property type="entry name" value="Ankyrin_rpt"/>
</dbReference>
<proteinExistence type="predicted"/>
<dbReference type="InterPro" id="IPR052311">
    <property type="entry name" value="MMS22L-TONSL_complex_comp"/>
</dbReference>
<dbReference type="Pfam" id="PF13424">
    <property type="entry name" value="TPR_12"/>
    <property type="match status" value="1"/>
</dbReference>
<keyword evidence="6" id="KW-0175">Coiled coil</keyword>
<dbReference type="GO" id="GO:0031297">
    <property type="term" value="P:replication fork processing"/>
    <property type="evidence" value="ECO:0007669"/>
    <property type="project" value="TreeGrafter"/>
</dbReference>
<evidence type="ECO:0000256" key="1">
    <source>
        <dbReference type="ARBA" id="ARBA00004123"/>
    </source>
</evidence>
<feature type="region of interest" description="Disordered" evidence="7">
    <location>
        <begin position="823"/>
        <end position="858"/>
    </location>
</feature>
<keyword evidence="3" id="KW-0677">Repeat</keyword>
<sequence>MEEQRLLKKKSKAANNSAALVSACTDLAAYYSSVGQFTKAINEYEVLLKIYKQEKQMLLFAQVHRGLGEAYMGLHEFKKTLQCFKTYHSVSEQEGNLLEQQRALAQLGHLYLTWYLETISESNRELLDQAFGYLMRSMKKCENLSDSMEKQDIIARLFSNLGLVKENLGELETAYHLYEKSIKICVAHDLYEQLYRGYLSKASLLEKQKKYQETIKNYNLAIEAAKKLSTDRVELICAALLSKSETLIKIADFQGAKQVLRKAYKFKSPNKQERKIIERNLRVVAGMCKVEDSIITCSEQPQLKGLYEKMGDGACDLKIFSKAIEYYKKMLEAAEKSGASDKELGECYFSLAKTYKDNGNYEEAECYFEKEYNICKTSLKDSLNTLCELADLKELANQSADCVKRVYERALLSCRKKHSLLEERRILIRYRGFLERSRCSFEASKVTMQLEALQSKLGDLEEESSSSECESDDSAKVHIGDDIVLSEITDVSEESDNEVPETNATQSSKRRRPNTVKFKKNLNGEWPLHVACIKGNCKMVQYWLDVDHPVNVRDNAGWLPLHEAAVHGHIEIVRLLLDHKASINDRGASECNGITPLHDAASNGHLEIIELLLNKGASALAKTDDGNTPLFELRKWFQRNGEDLSSERLSFYHSVAGRLEAALEKSGQKDTGILSPNHSKEIHQSASKVGRLRRAMPMGDCLEDEEEDDFPASNEYQEVMQTMRRKTFSPQISPVASKRSALVNEEDFVEPENWLEEDVRRAKPKRRRTSEFGVRSRSFGEANKSPIEADFLAAGNDDSLDAISIGSADSRSSSRRRQATLLEAGFSKERPSPNHPQQNQLEAERPSTPFQHQECSQPAGDPMLFADVDIEGKVFRVPVRMSQLQSKTIKWLAAEAALRYESKEFMKPVLELETVDGVILVENDLLSLLFPMGRVQAERVVGKVTEWSLASVLERYKETCANMGVDANAELCDLVATLSVSLDISSRGLLGDALGPLLKSLNNQKALTQINLSGNFLNGHAVALLCSSLGTLSNLEVLNLSACSLQKGHLSQLAGAISCNAPLLSKLSSLDLSDNNALQNACLKDLSVISNSLNLKRLNVSNTDLRGEPQVQQVLCLTFLEELNVSYNQLSDSALREMLGWLDPLVLRALNASRNSLQRGLMQVLEVHQSLAALQQIDFECCGVDDSDVFALLRSAPNITHVNLSNNPDLTSISLRRLLEHATLNYVNVQYCDSIWAYFDTNAAGWGIALGRKSLCKIAKGPQTYQNCLIQVFEEKHKDHLKVDVSYYALTVAIN</sequence>
<dbReference type="GeneID" id="109537657"/>
<dbReference type="InterPro" id="IPR006553">
    <property type="entry name" value="Leu-rich_rpt_Cys-con_subtyp"/>
</dbReference>
<evidence type="ECO:0000313" key="9">
    <source>
        <dbReference type="Proteomes" id="UP000019118"/>
    </source>
</evidence>
<dbReference type="SUPFAM" id="SSF48452">
    <property type="entry name" value="TPR-like"/>
    <property type="match status" value="2"/>
</dbReference>
<keyword evidence="9" id="KW-1185">Reference proteome</keyword>
<evidence type="ECO:0000256" key="5">
    <source>
        <dbReference type="PROSITE-ProRule" id="PRU00023"/>
    </source>
</evidence>
<dbReference type="PANTHER" id="PTHR46358:SF1">
    <property type="entry name" value="TONSOKU-LIKE PROTEIN"/>
    <property type="match status" value="1"/>
</dbReference>
<dbReference type="SUPFAM" id="SSF48403">
    <property type="entry name" value="Ankyrin repeat"/>
    <property type="match status" value="1"/>
</dbReference>
<dbReference type="InterPro" id="IPR019734">
    <property type="entry name" value="TPR_rpt"/>
</dbReference>
<reference evidence="8" key="2">
    <citation type="submission" date="2024-08" db="UniProtKB">
        <authorList>
            <consortium name="EnsemblMetazoa"/>
        </authorList>
    </citation>
    <scope>IDENTIFICATION</scope>
</reference>
<feature type="region of interest" description="Disordered" evidence="7">
    <location>
        <begin position="667"/>
        <end position="688"/>
    </location>
</feature>
<dbReference type="SUPFAM" id="SSF52047">
    <property type="entry name" value="RNI-like"/>
    <property type="match status" value="1"/>
</dbReference>